<name>A0A0D7WYX2_9BACL</name>
<gene>
    <name evidence="1" type="ORF">QD47_25375</name>
</gene>
<reference evidence="1 2" key="1">
    <citation type="submission" date="2014-11" db="EMBL/GenBank/DDBJ databases">
        <title>Draft Genome Sequences of Paenibacillus polymyxa NRRL B-30509 and Paenibacillus terrae NRRL B-30644, Strains from a Poultry Environment that Produce Tridecaptin A and Paenicidins.</title>
        <authorList>
            <person name="van Belkum M.J."/>
            <person name="Lohans C.T."/>
            <person name="Vederas J.C."/>
        </authorList>
    </citation>
    <scope>NUCLEOTIDE SEQUENCE [LARGE SCALE GENOMIC DNA]</scope>
    <source>
        <strain evidence="1 2">NRRL B-30644</strain>
    </source>
</reference>
<accession>A0A0D7WYX2</accession>
<dbReference type="RefSeq" id="WP_044648717.1">
    <property type="nucleotide sequence ID" value="NZ_JTHP01000074.1"/>
</dbReference>
<dbReference type="AlphaFoldDB" id="A0A0D7WYX2"/>
<evidence type="ECO:0000313" key="2">
    <source>
        <dbReference type="Proteomes" id="UP000032534"/>
    </source>
</evidence>
<dbReference type="Proteomes" id="UP000032534">
    <property type="component" value="Unassembled WGS sequence"/>
</dbReference>
<dbReference type="EMBL" id="JTHP01000074">
    <property type="protein sequence ID" value="KJD42952.1"/>
    <property type="molecule type" value="Genomic_DNA"/>
</dbReference>
<evidence type="ECO:0000313" key="1">
    <source>
        <dbReference type="EMBL" id="KJD42952.1"/>
    </source>
</evidence>
<comment type="caution">
    <text evidence="1">The sequence shown here is derived from an EMBL/GenBank/DDBJ whole genome shotgun (WGS) entry which is preliminary data.</text>
</comment>
<proteinExistence type="predicted"/>
<organism evidence="1 2">
    <name type="scientific">Paenibacillus terrae</name>
    <dbReference type="NCBI Taxonomy" id="159743"/>
    <lineage>
        <taxon>Bacteria</taxon>
        <taxon>Bacillati</taxon>
        <taxon>Bacillota</taxon>
        <taxon>Bacilli</taxon>
        <taxon>Bacillales</taxon>
        <taxon>Paenibacillaceae</taxon>
        <taxon>Paenibacillus</taxon>
    </lineage>
</organism>
<sequence>MLQSKIQDLYSQLKKPGCPRPKNKIIESLEYEEAIALLKRVFLSVVADPASFSPTQKFLALSLDYETNLLYAEVSTGFKESIEVCVDSTTLYKPKLKKFIVLLFKLPDTTKVLTEYESKKSVANIVSSGISPEDLFVNSEHYELVHVLDLSLQ</sequence>
<protein>
    <submittedName>
        <fullName evidence="1">Uncharacterized protein</fullName>
    </submittedName>
</protein>
<keyword evidence="2" id="KW-1185">Reference proteome</keyword>
<dbReference type="PATRIC" id="fig|159743.3.peg.5623"/>